<dbReference type="STRING" id="5762.D2V1S6"/>
<keyword evidence="8 11" id="KW-0333">Golgi apparatus</keyword>
<evidence type="ECO:0000256" key="10">
    <source>
        <dbReference type="ARBA" id="ARBA00023329"/>
    </source>
</evidence>
<dbReference type="PANTHER" id="PTHR10805:SF0">
    <property type="entry name" value="COATOMER SUBUNIT EPSILON"/>
    <property type="match status" value="1"/>
</dbReference>
<dbReference type="GO" id="GO:0006891">
    <property type="term" value="P:intra-Golgi vesicle-mediated transport"/>
    <property type="evidence" value="ECO:0007669"/>
    <property type="project" value="TreeGrafter"/>
</dbReference>
<keyword evidence="9 11" id="KW-0472">Membrane</keyword>
<gene>
    <name evidence="12" type="ORF">NAEGRDRAFT_30177</name>
</gene>
<dbReference type="EMBL" id="GG738848">
    <property type="protein sequence ID" value="EFC49212.1"/>
    <property type="molecule type" value="Genomic_DNA"/>
</dbReference>
<dbReference type="Gene3D" id="1.25.40.10">
    <property type="entry name" value="Tetratricopeptide repeat domain"/>
    <property type="match status" value="1"/>
</dbReference>
<dbReference type="Proteomes" id="UP000006671">
    <property type="component" value="Unassembled WGS sequence"/>
</dbReference>
<evidence type="ECO:0000256" key="3">
    <source>
        <dbReference type="ARBA" id="ARBA00008827"/>
    </source>
</evidence>
<protein>
    <recommendedName>
        <fullName evidence="11">Coatomer subunit epsilon</fullName>
    </recommendedName>
</protein>
<dbReference type="InterPro" id="IPR011990">
    <property type="entry name" value="TPR-like_helical_dom_sf"/>
</dbReference>
<dbReference type="GO" id="GO:0030126">
    <property type="term" value="C:COPI vesicle coat"/>
    <property type="evidence" value="ECO:0007669"/>
    <property type="project" value="TreeGrafter"/>
</dbReference>
<dbReference type="eggNOG" id="KOG3081">
    <property type="taxonomic scope" value="Eukaryota"/>
</dbReference>
<dbReference type="VEuPathDB" id="AmoebaDB:NAEGRDRAFT_30177"/>
<dbReference type="RefSeq" id="XP_002681956.1">
    <property type="nucleotide sequence ID" value="XM_002681910.1"/>
</dbReference>
<keyword evidence="7 11" id="KW-0653">Protein transport</keyword>
<accession>D2V1S6</accession>
<keyword evidence="5 11" id="KW-0963">Cytoplasm</keyword>
<keyword evidence="13" id="KW-1185">Reference proteome</keyword>
<evidence type="ECO:0000256" key="11">
    <source>
        <dbReference type="PIRNR" id="PIRNR016478"/>
    </source>
</evidence>
<evidence type="ECO:0000313" key="12">
    <source>
        <dbReference type="EMBL" id="EFC49212.1"/>
    </source>
</evidence>
<name>D2V1S6_NAEGR</name>
<organism evidence="13">
    <name type="scientific">Naegleria gruberi</name>
    <name type="common">Amoeba</name>
    <dbReference type="NCBI Taxonomy" id="5762"/>
    <lineage>
        <taxon>Eukaryota</taxon>
        <taxon>Discoba</taxon>
        <taxon>Heterolobosea</taxon>
        <taxon>Tetramitia</taxon>
        <taxon>Eutetramitia</taxon>
        <taxon>Vahlkampfiidae</taxon>
        <taxon>Naegleria</taxon>
    </lineage>
</organism>
<evidence type="ECO:0000256" key="5">
    <source>
        <dbReference type="ARBA" id="ARBA00022490"/>
    </source>
</evidence>
<keyword evidence="10 11" id="KW-0968">Cytoplasmic vesicle</keyword>
<dbReference type="GeneID" id="8850033"/>
<dbReference type="GO" id="GO:0006890">
    <property type="term" value="P:retrograde vesicle-mediated transport, Golgi to endoplasmic reticulum"/>
    <property type="evidence" value="ECO:0007669"/>
    <property type="project" value="UniProtKB-UniRule"/>
</dbReference>
<comment type="function">
    <text evidence="11">The coatomer is a cytosolic protein complex that binds to dilysine motifs and reversibly associates with Golgi non-clathrin-coated vesicles, which further mediate biosynthetic protein transport from the ER, via the Golgi up to the trans Golgi network. The coatomer complex is required for budding from Golgi membranes, and is essential for the retrograde Golgi-to-ER transport of dilysine-tagged proteins.</text>
</comment>
<dbReference type="InterPro" id="IPR006822">
    <property type="entry name" value="Coatomer_esu"/>
</dbReference>
<dbReference type="Pfam" id="PF04733">
    <property type="entry name" value="Coatomer_E"/>
    <property type="match status" value="1"/>
</dbReference>
<dbReference type="KEGG" id="ngr:NAEGRDRAFT_30177"/>
<dbReference type="InParanoid" id="D2V1S6"/>
<evidence type="ECO:0000256" key="6">
    <source>
        <dbReference type="ARBA" id="ARBA00022892"/>
    </source>
</evidence>
<dbReference type="GO" id="GO:0015031">
    <property type="term" value="P:protein transport"/>
    <property type="evidence" value="ECO:0007669"/>
    <property type="project" value="UniProtKB-UniRule"/>
</dbReference>
<proteinExistence type="inferred from homology"/>
<dbReference type="PANTHER" id="PTHR10805">
    <property type="entry name" value="COATOMER SUBUNIT EPSILON"/>
    <property type="match status" value="1"/>
</dbReference>
<dbReference type="AlphaFoldDB" id="D2V1S6"/>
<evidence type="ECO:0000256" key="4">
    <source>
        <dbReference type="ARBA" id="ARBA00022448"/>
    </source>
</evidence>
<sequence>MSKTLDGFPELLSVRNALFLGNHTVCLSKIAQTSINENNVDMKLERDVLSYRAHIGLGQHDLVLQQIKESDSLAIPLKSVRLLAEYFQAAKRGSPNDSIIEKIDSLQQDPSYSTDNTFAVVSATIYAHEGNDIACLKTLHDISSLEAFALRVRTLIRMNRADLAEHTFKKMSEQYEDATLTQFTGAFVSLAKGTKERVSEAELTFKELSEKFGQSVALANGLALCLMFDFEFEDAEKILMNALGISTNDPETFVNLIACSLHLKKDASRFISQLQSSSPNHPWIKKYNSLSETFDKLTNH</sequence>
<evidence type="ECO:0000256" key="2">
    <source>
        <dbReference type="ARBA" id="ARBA00004347"/>
    </source>
</evidence>
<dbReference type="GO" id="GO:0000139">
    <property type="term" value="C:Golgi membrane"/>
    <property type="evidence" value="ECO:0007669"/>
    <property type="project" value="UniProtKB-SubCell"/>
</dbReference>
<evidence type="ECO:0000256" key="9">
    <source>
        <dbReference type="ARBA" id="ARBA00023136"/>
    </source>
</evidence>
<comment type="similarity">
    <text evidence="3 11">Belongs to the COPE family.</text>
</comment>
<evidence type="ECO:0000256" key="7">
    <source>
        <dbReference type="ARBA" id="ARBA00022927"/>
    </source>
</evidence>
<keyword evidence="4 11" id="KW-0813">Transport</keyword>
<dbReference type="GO" id="GO:0005198">
    <property type="term" value="F:structural molecule activity"/>
    <property type="evidence" value="ECO:0007669"/>
    <property type="project" value="UniProtKB-UniRule"/>
</dbReference>
<reference evidence="12 13" key="1">
    <citation type="journal article" date="2010" name="Cell">
        <title>The genome of Naegleria gruberi illuminates early eukaryotic versatility.</title>
        <authorList>
            <person name="Fritz-Laylin L.K."/>
            <person name="Prochnik S.E."/>
            <person name="Ginger M.L."/>
            <person name="Dacks J.B."/>
            <person name="Carpenter M.L."/>
            <person name="Field M.C."/>
            <person name="Kuo A."/>
            <person name="Paredez A."/>
            <person name="Chapman J."/>
            <person name="Pham J."/>
            <person name="Shu S."/>
            <person name="Neupane R."/>
            <person name="Cipriano M."/>
            <person name="Mancuso J."/>
            <person name="Tu H."/>
            <person name="Salamov A."/>
            <person name="Lindquist E."/>
            <person name="Shapiro H."/>
            <person name="Lucas S."/>
            <person name="Grigoriev I.V."/>
            <person name="Cande W.Z."/>
            <person name="Fulton C."/>
            <person name="Rokhsar D.S."/>
            <person name="Dawson S.C."/>
        </authorList>
    </citation>
    <scope>NUCLEOTIDE SEQUENCE [LARGE SCALE GENOMIC DNA]</scope>
    <source>
        <strain evidence="12 13">NEG-M</strain>
    </source>
</reference>
<dbReference type="GO" id="GO:0006888">
    <property type="term" value="P:endoplasmic reticulum to Golgi vesicle-mediated transport"/>
    <property type="evidence" value="ECO:0007669"/>
    <property type="project" value="TreeGrafter"/>
</dbReference>
<dbReference type="SUPFAM" id="SSF48452">
    <property type="entry name" value="TPR-like"/>
    <property type="match status" value="1"/>
</dbReference>
<keyword evidence="6 11" id="KW-0931">ER-Golgi transport</keyword>
<dbReference type="PIRSF" id="PIRSF016478">
    <property type="entry name" value="Coatomer_esu"/>
    <property type="match status" value="1"/>
</dbReference>
<evidence type="ECO:0000256" key="1">
    <source>
        <dbReference type="ARBA" id="ARBA00004255"/>
    </source>
</evidence>
<evidence type="ECO:0000313" key="13">
    <source>
        <dbReference type="Proteomes" id="UP000006671"/>
    </source>
</evidence>
<evidence type="ECO:0000256" key="8">
    <source>
        <dbReference type="ARBA" id="ARBA00023034"/>
    </source>
</evidence>
<dbReference type="OrthoDB" id="310217at2759"/>
<dbReference type="OMA" id="MIVLSQH"/>
<comment type="subcellular location">
    <subcellularLocation>
        <location evidence="2">Cytoplasmic vesicle</location>
        <location evidence="2">COPI-coated vesicle membrane</location>
        <topology evidence="2">Peripheral membrane protein</topology>
        <orientation evidence="2">Cytoplasmic side</orientation>
    </subcellularLocation>
    <subcellularLocation>
        <location evidence="1">Golgi apparatus membrane</location>
        <topology evidence="1">Peripheral membrane protein</topology>
        <orientation evidence="1">Cytoplasmic side</orientation>
    </subcellularLocation>
</comment>